<evidence type="ECO:0000256" key="3">
    <source>
        <dbReference type="ARBA" id="ARBA00022723"/>
    </source>
</evidence>
<feature type="domain" description="Peptidase M20 dimerisation" evidence="7">
    <location>
        <begin position="293"/>
        <end position="440"/>
    </location>
</feature>
<comment type="similarity">
    <text evidence="1">Belongs to the peptidase M20A family.</text>
</comment>
<keyword evidence="4" id="KW-0378">Hydrolase</keyword>
<dbReference type="Gene3D" id="1.10.150.900">
    <property type="match status" value="1"/>
</dbReference>
<evidence type="ECO:0000256" key="2">
    <source>
        <dbReference type="ARBA" id="ARBA00022670"/>
    </source>
</evidence>
<dbReference type="PANTHER" id="PTHR45962">
    <property type="entry name" value="N-FATTY-ACYL-AMINO ACID SYNTHASE/HYDROLASE PM20D1"/>
    <property type="match status" value="1"/>
</dbReference>
<dbReference type="InterPro" id="IPR001261">
    <property type="entry name" value="ArgE/DapE_CS"/>
</dbReference>
<dbReference type="PIRSF" id="PIRSF037217">
    <property type="entry name" value="Carboxypeptidase_S"/>
    <property type="match status" value="1"/>
</dbReference>
<keyword evidence="5" id="KW-0862">Zinc</keyword>
<keyword evidence="2" id="KW-0645">Protease</keyword>
<protein>
    <submittedName>
        <fullName evidence="8">Peptidase family M20/M25/M40</fullName>
    </submittedName>
</protein>
<dbReference type="SUPFAM" id="SSF55031">
    <property type="entry name" value="Bacterial exopeptidase dimerisation domain"/>
    <property type="match status" value="1"/>
</dbReference>
<comment type="caution">
    <text evidence="8">The sequence shown here is derived from an EMBL/GenBank/DDBJ whole genome shotgun (WGS) entry which is preliminary data.</text>
</comment>
<dbReference type="Proteomes" id="UP001629113">
    <property type="component" value="Unassembled WGS sequence"/>
</dbReference>
<dbReference type="InterPro" id="IPR011650">
    <property type="entry name" value="Peptidase_M20_dimer"/>
</dbReference>
<name>A0ABR4PHW1_9HELO</name>
<evidence type="ECO:0000256" key="6">
    <source>
        <dbReference type="SAM" id="MobiDB-lite"/>
    </source>
</evidence>
<accession>A0ABR4PHW1</accession>
<sequence>MAGKTLEPNSWPGDPAGGKKRQGRIKACLTVVLVLGLLAFQGRRWLFPVWESKATPLLVASAAQCPAQPVLRPNHRPDITERNIEQIFRSARFRDHVGQRLSGAVKVPSISYDGMGKVGEDRRWDIFYELGDYLRSTFPLIYEHFEVSTVNEHGLLYTWSGSDASLKPLLFMAHQDVVPVSNSTLSRWTYPPFSGHYDGEFVWGRGSEDDKSTLIAVLSAMTALLEADFIPARTVILAVGFDEEGGYPESYGAKALSNLLEKKYGADSMEMIFDEGVAGIETHFGTEFAGPATAEKGYVDITVTVETSGGHSSTPPDHTAIGYLAEIISLIERNPFPSTLTSGNPTGNYLSCLAEYGETIPSDLKDAILDRKDTRRVIDYMEKSLDTRALIRTSSAIDVVHGGSKANNLPDSAYILVNHRIAVDQSVQAVKDYYIDILTPLSEKLNFTLCGFSENKSCISSDSTVRSKILLESSDELEPSPSSDPSDPRFGWLTGTLRGVFGEEVIVSPVLLTGNTDTKYYWNLSSQIYRMAPWRAERDPRGTNMHTVDERMPVAGLLEMITFFHEFIRVVDESRR</sequence>
<dbReference type="Gene3D" id="3.40.630.10">
    <property type="entry name" value="Zn peptidases"/>
    <property type="match status" value="1"/>
</dbReference>
<evidence type="ECO:0000256" key="4">
    <source>
        <dbReference type="ARBA" id="ARBA00022801"/>
    </source>
</evidence>
<dbReference type="InterPro" id="IPR047177">
    <property type="entry name" value="Pept_M20A"/>
</dbReference>
<organism evidence="8 9">
    <name type="scientific">Phlyctema vagabunda</name>
    <dbReference type="NCBI Taxonomy" id="108571"/>
    <lineage>
        <taxon>Eukaryota</taxon>
        <taxon>Fungi</taxon>
        <taxon>Dikarya</taxon>
        <taxon>Ascomycota</taxon>
        <taxon>Pezizomycotina</taxon>
        <taxon>Leotiomycetes</taxon>
        <taxon>Helotiales</taxon>
        <taxon>Dermateaceae</taxon>
        <taxon>Phlyctema</taxon>
    </lineage>
</organism>
<dbReference type="PROSITE" id="PS00758">
    <property type="entry name" value="ARGE_DAPE_CPG2_1"/>
    <property type="match status" value="1"/>
</dbReference>
<evidence type="ECO:0000256" key="1">
    <source>
        <dbReference type="ARBA" id="ARBA00006247"/>
    </source>
</evidence>
<reference evidence="8 9" key="1">
    <citation type="submission" date="2024-06" db="EMBL/GenBank/DDBJ databases">
        <title>Complete genome of Phlyctema vagabunda strain 19-DSS-EL-015.</title>
        <authorList>
            <person name="Fiorenzani C."/>
        </authorList>
    </citation>
    <scope>NUCLEOTIDE SEQUENCE [LARGE SCALE GENOMIC DNA]</scope>
    <source>
        <strain evidence="8 9">19-DSS-EL-015</strain>
    </source>
</reference>
<gene>
    <name evidence="8" type="ORF">PVAG01_04575</name>
</gene>
<evidence type="ECO:0000259" key="7">
    <source>
        <dbReference type="Pfam" id="PF07687"/>
    </source>
</evidence>
<dbReference type="PANTHER" id="PTHR45962:SF1">
    <property type="entry name" value="N-FATTY-ACYL-AMINO ACID SYNTHASE_HYDROLASE PM20D1"/>
    <property type="match status" value="1"/>
</dbReference>
<evidence type="ECO:0000256" key="5">
    <source>
        <dbReference type="ARBA" id="ARBA00022833"/>
    </source>
</evidence>
<keyword evidence="3" id="KW-0479">Metal-binding</keyword>
<feature type="region of interest" description="Disordered" evidence="6">
    <location>
        <begin position="1"/>
        <end position="21"/>
    </location>
</feature>
<dbReference type="Gene3D" id="3.30.70.360">
    <property type="match status" value="1"/>
</dbReference>
<dbReference type="InterPro" id="IPR002933">
    <property type="entry name" value="Peptidase_M20"/>
</dbReference>
<dbReference type="Pfam" id="PF01546">
    <property type="entry name" value="Peptidase_M20"/>
    <property type="match status" value="1"/>
</dbReference>
<proteinExistence type="inferred from homology"/>
<evidence type="ECO:0000313" key="8">
    <source>
        <dbReference type="EMBL" id="KAL3422828.1"/>
    </source>
</evidence>
<dbReference type="SUPFAM" id="SSF53187">
    <property type="entry name" value="Zn-dependent exopeptidases"/>
    <property type="match status" value="1"/>
</dbReference>
<evidence type="ECO:0000313" key="9">
    <source>
        <dbReference type="Proteomes" id="UP001629113"/>
    </source>
</evidence>
<dbReference type="Pfam" id="PF07687">
    <property type="entry name" value="M20_dimer"/>
    <property type="match status" value="1"/>
</dbReference>
<dbReference type="InterPro" id="IPR017141">
    <property type="entry name" value="Pept_M20_carboxypep"/>
</dbReference>
<dbReference type="EMBL" id="JBFCZG010000004">
    <property type="protein sequence ID" value="KAL3422828.1"/>
    <property type="molecule type" value="Genomic_DNA"/>
</dbReference>
<dbReference type="CDD" id="cd05674">
    <property type="entry name" value="M20_yscS"/>
    <property type="match status" value="1"/>
</dbReference>
<dbReference type="InterPro" id="IPR036264">
    <property type="entry name" value="Bact_exopeptidase_dim_dom"/>
</dbReference>
<keyword evidence="9" id="KW-1185">Reference proteome</keyword>